<dbReference type="RefSeq" id="WP_040715451.1">
    <property type="nucleotide sequence ID" value="NZ_CAWPHS010000031.1"/>
</dbReference>
<dbReference type="Proteomes" id="UP000523447">
    <property type="component" value="Unassembled WGS sequence"/>
</dbReference>
<keyword evidence="2" id="KW-1185">Reference proteome</keyword>
<accession>A0A7X6M3C0</accession>
<protein>
    <submittedName>
        <fullName evidence="1">Uncharacterized protein</fullName>
    </submittedName>
</protein>
<reference evidence="1 2" key="1">
    <citation type="submission" date="2020-04" db="EMBL/GenBank/DDBJ databases">
        <title>MicrobeNet Type strains.</title>
        <authorList>
            <person name="Nicholson A.C."/>
        </authorList>
    </citation>
    <scope>NUCLEOTIDE SEQUENCE [LARGE SCALE GENOMIC DNA]</scope>
    <source>
        <strain evidence="1 2">DSM 44445</strain>
    </source>
</reference>
<name>A0A7X6M3C0_9NOCA</name>
<dbReference type="EMBL" id="JAAXPE010000037">
    <property type="protein sequence ID" value="NKY88979.1"/>
    <property type="molecule type" value="Genomic_DNA"/>
</dbReference>
<evidence type="ECO:0000313" key="1">
    <source>
        <dbReference type="EMBL" id="NKY88979.1"/>
    </source>
</evidence>
<organism evidence="1 2">
    <name type="scientific">Nocardia veterana</name>
    <dbReference type="NCBI Taxonomy" id="132249"/>
    <lineage>
        <taxon>Bacteria</taxon>
        <taxon>Bacillati</taxon>
        <taxon>Actinomycetota</taxon>
        <taxon>Actinomycetes</taxon>
        <taxon>Mycobacteriales</taxon>
        <taxon>Nocardiaceae</taxon>
        <taxon>Nocardia</taxon>
    </lineage>
</organism>
<comment type="caution">
    <text evidence="1">The sequence shown here is derived from an EMBL/GenBank/DDBJ whole genome shotgun (WGS) entry which is preliminary data.</text>
</comment>
<gene>
    <name evidence="1" type="ORF">HGA07_25615</name>
</gene>
<dbReference type="AlphaFoldDB" id="A0A7X6M3C0"/>
<proteinExistence type="predicted"/>
<evidence type="ECO:0000313" key="2">
    <source>
        <dbReference type="Proteomes" id="UP000523447"/>
    </source>
</evidence>
<sequence>MTSDHTAERLRMLGDRAANAGYRMVRDPAHREAWSLLDAEDGEIILPATTLDRIAQWLSG</sequence>